<reference evidence="3 4" key="1">
    <citation type="submission" date="2020-01" db="EMBL/GenBank/DDBJ databases">
        <authorList>
            <person name="Chen S."/>
        </authorList>
    </citation>
    <scope>NUCLEOTIDE SEQUENCE [LARGE SCALE GENOMIC DNA]</scope>
    <source>
        <strain evidence="3 4">GS-10</strain>
    </source>
</reference>
<comment type="caution">
    <text evidence="3">The sequence shown here is derived from an EMBL/GenBank/DDBJ whole genome shotgun (WGS) entry which is preliminary data.</text>
</comment>
<dbReference type="EMBL" id="WWEN01000010">
    <property type="protein sequence ID" value="MYM57266.1"/>
    <property type="molecule type" value="Genomic_DNA"/>
</dbReference>
<accession>A0A6L8LQA5</accession>
<evidence type="ECO:0000313" key="3">
    <source>
        <dbReference type="EMBL" id="MYM57266.1"/>
    </source>
</evidence>
<dbReference type="Pfam" id="PF11412">
    <property type="entry name" value="DsbD_N"/>
    <property type="match status" value="1"/>
</dbReference>
<gene>
    <name evidence="3" type="ORF">GR167_18255</name>
</gene>
<sequence length="269" mass="28228">MIRNLFHSLAATLALSLPSALAASPSEMAQVEVLPGWEQADGTRVVGLHITLPPGWKTYWRAPGDAGIPPMIDLSGSSNVHAMAPEWPTPQVFSNNGMNSVGYRDGVVLPVILTPQRPGAPITLSGELQIGICKDICVPAELPFDAALPAGPGEADPLLSAALADRPLSGAEAGLGRIQCTVSVTEDGLALDAEFLLPSTGGDEYAVVETRDPQVWVAEAETRRDGNMLQVRTEMIHVEGGAFALDRSGIRITVLGSQRAVDIQGCPAP</sequence>
<protein>
    <recommendedName>
        <fullName evidence="2">Thiol:disulfide interchange protein DsbD N-terminal domain-containing protein</fullName>
    </recommendedName>
</protein>
<dbReference type="RefSeq" id="WP_160975173.1">
    <property type="nucleotide sequence ID" value="NZ_WWEN01000010.1"/>
</dbReference>
<evidence type="ECO:0000259" key="2">
    <source>
        <dbReference type="Pfam" id="PF11412"/>
    </source>
</evidence>
<feature type="chain" id="PRO_5027032694" description="Thiol:disulfide interchange protein DsbD N-terminal domain-containing protein" evidence="1">
    <location>
        <begin position="23"/>
        <end position="269"/>
    </location>
</feature>
<evidence type="ECO:0000256" key="1">
    <source>
        <dbReference type="SAM" id="SignalP"/>
    </source>
</evidence>
<proteinExistence type="predicted"/>
<feature type="domain" description="Thiol:disulfide interchange protein DsbD N-terminal" evidence="2">
    <location>
        <begin position="31"/>
        <end position="142"/>
    </location>
</feature>
<dbReference type="InterPro" id="IPR028250">
    <property type="entry name" value="DsbDN"/>
</dbReference>
<dbReference type="Proteomes" id="UP000479043">
    <property type="component" value="Unassembled WGS sequence"/>
</dbReference>
<name>A0A6L8LQA5_9RHOB</name>
<keyword evidence="4" id="KW-1185">Reference proteome</keyword>
<feature type="signal peptide" evidence="1">
    <location>
        <begin position="1"/>
        <end position="22"/>
    </location>
</feature>
<organism evidence="3 4">
    <name type="scientific">Thalassovita mangrovi</name>
    <dbReference type="NCBI Taxonomy" id="2692236"/>
    <lineage>
        <taxon>Bacteria</taxon>
        <taxon>Pseudomonadati</taxon>
        <taxon>Pseudomonadota</taxon>
        <taxon>Alphaproteobacteria</taxon>
        <taxon>Rhodobacterales</taxon>
        <taxon>Roseobacteraceae</taxon>
        <taxon>Thalassovita</taxon>
    </lineage>
</organism>
<keyword evidence="1" id="KW-0732">Signal</keyword>
<dbReference type="AlphaFoldDB" id="A0A6L8LQA5"/>
<evidence type="ECO:0000313" key="4">
    <source>
        <dbReference type="Proteomes" id="UP000479043"/>
    </source>
</evidence>